<accession>A0ABW5NL50</accession>
<dbReference type="Pfam" id="PF13432">
    <property type="entry name" value="TPR_16"/>
    <property type="match status" value="1"/>
</dbReference>
<sequence length="367" mass="42315">MNKLILTVGLTVGSLSAFAQSGVKEATNNFALYTQTGDLKHLENAKKFIDGVYKTRRDSSNVRINVTRAMVYSSIAYADSLRTIKMDKDKDPINLTLATLARLKPREKGTRESEMAYITQNLAAAYTYKANVALEEQRYDEAYSYFLKVKDLQPKNEDIIYNLALLADQTNQTDRAIEYYRQAIKSKSRQPIQYLELSRIFERNNKPTEARTTLEEGRSAYPDSKEILFKLIEVYSQQRNYAAIVPLAEQAVKLEPENVDLNYLAGFSFENVGNVDKAKQFYERTIQLNDNNYEANLALGLLYLQKFIQNNDDQEAQYQAQDYLLKANEIRPHEVNALRSLAMYYENAEDDMQLDRVNLLLNRLLNY</sequence>
<feature type="repeat" description="TPR" evidence="3">
    <location>
        <begin position="123"/>
        <end position="156"/>
    </location>
</feature>
<name>A0ABW5NL50_9SPHI</name>
<keyword evidence="6" id="KW-1185">Reference proteome</keyword>
<dbReference type="SUPFAM" id="SSF48452">
    <property type="entry name" value="TPR-like"/>
    <property type="match status" value="1"/>
</dbReference>
<evidence type="ECO:0000313" key="6">
    <source>
        <dbReference type="Proteomes" id="UP001597393"/>
    </source>
</evidence>
<dbReference type="Pfam" id="PF14559">
    <property type="entry name" value="TPR_19"/>
    <property type="match status" value="1"/>
</dbReference>
<evidence type="ECO:0000256" key="4">
    <source>
        <dbReference type="SAM" id="SignalP"/>
    </source>
</evidence>
<evidence type="ECO:0000256" key="3">
    <source>
        <dbReference type="PROSITE-ProRule" id="PRU00339"/>
    </source>
</evidence>
<evidence type="ECO:0000256" key="2">
    <source>
        <dbReference type="ARBA" id="ARBA00022803"/>
    </source>
</evidence>
<evidence type="ECO:0000256" key="1">
    <source>
        <dbReference type="ARBA" id="ARBA00022737"/>
    </source>
</evidence>
<evidence type="ECO:0000313" key="5">
    <source>
        <dbReference type="EMBL" id="MFD2599373.1"/>
    </source>
</evidence>
<organism evidence="5 6">
    <name type="scientific">Sphingobacterium corticis</name>
    <dbReference type="NCBI Taxonomy" id="1812823"/>
    <lineage>
        <taxon>Bacteria</taxon>
        <taxon>Pseudomonadati</taxon>
        <taxon>Bacteroidota</taxon>
        <taxon>Sphingobacteriia</taxon>
        <taxon>Sphingobacteriales</taxon>
        <taxon>Sphingobacteriaceae</taxon>
        <taxon>Sphingobacterium</taxon>
    </lineage>
</organism>
<dbReference type="Proteomes" id="UP001597393">
    <property type="component" value="Unassembled WGS sequence"/>
</dbReference>
<feature type="repeat" description="TPR" evidence="3">
    <location>
        <begin position="259"/>
        <end position="292"/>
    </location>
</feature>
<dbReference type="InterPro" id="IPR051012">
    <property type="entry name" value="CellSynth/LPSAsmb/PSIAsmb"/>
</dbReference>
<comment type="caution">
    <text evidence="5">The sequence shown here is derived from an EMBL/GenBank/DDBJ whole genome shotgun (WGS) entry which is preliminary data.</text>
</comment>
<dbReference type="InterPro" id="IPR019734">
    <property type="entry name" value="TPR_rpt"/>
</dbReference>
<feature type="chain" id="PRO_5047542012" evidence="4">
    <location>
        <begin position="20"/>
        <end position="367"/>
    </location>
</feature>
<dbReference type="PANTHER" id="PTHR45586">
    <property type="entry name" value="TPR REPEAT-CONTAINING PROTEIN PA4667"/>
    <property type="match status" value="1"/>
</dbReference>
<keyword evidence="4" id="KW-0732">Signal</keyword>
<dbReference type="InterPro" id="IPR011990">
    <property type="entry name" value="TPR-like_helical_dom_sf"/>
</dbReference>
<feature type="signal peptide" evidence="4">
    <location>
        <begin position="1"/>
        <end position="19"/>
    </location>
</feature>
<dbReference type="SMART" id="SM00028">
    <property type="entry name" value="TPR"/>
    <property type="match status" value="5"/>
</dbReference>
<dbReference type="PANTHER" id="PTHR45586:SF1">
    <property type="entry name" value="LIPOPOLYSACCHARIDE ASSEMBLY PROTEIN B"/>
    <property type="match status" value="1"/>
</dbReference>
<reference evidence="6" key="1">
    <citation type="journal article" date="2019" name="Int. J. Syst. Evol. Microbiol.">
        <title>The Global Catalogue of Microorganisms (GCM) 10K type strain sequencing project: providing services to taxonomists for standard genome sequencing and annotation.</title>
        <authorList>
            <consortium name="The Broad Institute Genomics Platform"/>
            <consortium name="The Broad Institute Genome Sequencing Center for Infectious Disease"/>
            <person name="Wu L."/>
            <person name="Ma J."/>
        </authorList>
    </citation>
    <scope>NUCLEOTIDE SEQUENCE [LARGE SCALE GENOMIC DNA]</scope>
    <source>
        <strain evidence="6">KCTC 42248</strain>
    </source>
</reference>
<keyword evidence="1" id="KW-0677">Repeat</keyword>
<keyword evidence="2 3" id="KW-0802">TPR repeat</keyword>
<proteinExistence type="predicted"/>
<dbReference type="Pfam" id="PF13181">
    <property type="entry name" value="TPR_8"/>
    <property type="match status" value="1"/>
</dbReference>
<dbReference type="RefSeq" id="WP_380869499.1">
    <property type="nucleotide sequence ID" value="NZ_JBHUMA010000006.1"/>
</dbReference>
<dbReference type="EMBL" id="JBHUMA010000006">
    <property type="protein sequence ID" value="MFD2599373.1"/>
    <property type="molecule type" value="Genomic_DNA"/>
</dbReference>
<protein>
    <submittedName>
        <fullName evidence="5">Tetratricopeptide repeat protein</fullName>
    </submittedName>
</protein>
<dbReference type="Gene3D" id="1.25.40.10">
    <property type="entry name" value="Tetratricopeptide repeat domain"/>
    <property type="match status" value="2"/>
</dbReference>
<dbReference type="PROSITE" id="PS50005">
    <property type="entry name" value="TPR"/>
    <property type="match status" value="3"/>
</dbReference>
<feature type="repeat" description="TPR" evidence="3">
    <location>
        <begin position="157"/>
        <end position="190"/>
    </location>
</feature>
<gene>
    <name evidence="5" type="ORF">ACFSQ3_10450</name>
</gene>